<dbReference type="InterPro" id="IPR009253">
    <property type="entry name" value="DUF905"/>
</dbReference>
<organism evidence="2 3">
    <name type="scientific">Citrobacter amalonaticus</name>
    <dbReference type="NCBI Taxonomy" id="35703"/>
    <lineage>
        <taxon>Bacteria</taxon>
        <taxon>Pseudomonadati</taxon>
        <taxon>Pseudomonadota</taxon>
        <taxon>Gammaproteobacteria</taxon>
        <taxon>Enterobacterales</taxon>
        <taxon>Enterobacteriaceae</taxon>
        <taxon>Citrobacter</taxon>
    </lineage>
</organism>
<gene>
    <name evidence="2" type="ORF">EAJ18_09490</name>
</gene>
<sequence>MQTTDNASLPAGPFTWAQAKAMAAHYLNVTVEDDLGTHFRLVIRDCRGMLIWRDWNFAPQAGEMLNRYIISDGIPVSPQPLSGEVLLIFQQNTVPHRPCTFRSMAFLLLCPLTRYQRY</sequence>
<accession>A0ABY0HX34</accession>
<dbReference type="Pfam" id="PF06006">
    <property type="entry name" value="DUF905"/>
    <property type="match status" value="1"/>
</dbReference>
<evidence type="ECO:0000313" key="3">
    <source>
        <dbReference type="Proteomes" id="UP000292985"/>
    </source>
</evidence>
<keyword evidence="3" id="KW-1185">Reference proteome</keyword>
<comment type="caution">
    <text evidence="2">The sequence shown here is derived from an EMBL/GenBank/DDBJ whole genome shotgun (WGS) entry which is preliminary data.</text>
</comment>
<dbReference type="InterPro" id="IPR038612">
    <property type="entry name" value="YkfF-like_sf"/>
</dbReference>
<proteinExistence type="inferred from homology"/>
<protein>
    <submittedName>
        <fullName evidence="2">DUF905 domain-containing protein</fullName>
    </submittedName>
</protein>
<dbReference type="EMBL" id="RCYA01000003">
    <property type="protein sequence ID" value="RYT44542.1"/>
    <property type="molecule type" value="Genomic_DNA"/>
</dbReference>
<comment type="similarity">
    <text evidence="1">Belongs to the UPF0401 family.</text>
</comment>
<evidence type="ECO:0000256" key="1">
    <source>
        <dbReference type="ARBA" id="ARBA00007059"/>
    </source>
</evidence>
<dbReference type="Proteomes" id="UP000292985">
    <property type="component" value="Unassembled WGS sequence"/>
</dbReference>
<reference evidence="2 3" key="1">
    <citation type="journal article" date="2019" name="Science, e1252229">
        <title>Invertible promoters mediate bacterial phase variation, antibiotic resistance, and host adaptation in the gut.</title>
        <authorList>
            <person name="Jiang X."/>
            <person name="Hall A.B."/>
            <person name="Arthur T.D."/>
            <person name="Plichta D.R."/>
            <person name="Covington C.T."/>
            <person name="Poyet M."/>
            <person name="Crothers J."/>
            <person name="Moses P.L."/>
            <person name="Tolonen A.C."/>
            <person name="Vlamakis H."/>
            <person name="Alm E.J."/>
            <person name="Xavier R.J."/>
        </authorList>
    </citation>
    <scope>NUCLEOTIDE SEQUENCE [LARGE SCALE GENOMIC DNA]</scope>
    <source>
        <strain evidence="3">ca_0067</strain>
    </source>
</reference>
<dbReference type="Gene3D" id="3.30.160.130">
    <property type="entry name" value="ykff protein like domains"/>
    <property type="match status" value="1"/>
</dbReference>
<evidence type="ECO:0000313" key="2">
    <source>
        <dbReference type="EMBL" id="RYT44542.1"/>
    </source>
</evidence>
<dbReference type="SUPFAM" id="SSF54786">
    <property type="entry name" value="YcfA/nrd intein domain"/>
    <property type="match status" value="1"/>
</dbReference>
<name>A0ABY0HX34_CITAM</name>